<dbReference type="GO" id="GO:0008236">
    <property type="term" value="F:serine-type peptidase activity"/>
    <property type="evidence" value="ECO:0007669"/>
    <property type="project" value="InterPro"/>
</dbReference>
<feature type="domain" description="Tail specific protease" evidence="2">
    <location>
        <begin position="179"/>
        <end position="423"/>
    </location>
</feature>
<dbReference type="SUPFAM" id="SSF50156">
    <property type="entry name" value="PDZ domain-like"/>
    <property type="match status" value="1"/>
</dbReference>
<dbReference type="CDD" id="cd07561">
    <property type="entry name" value="Peptidase_S41_CPP_like"/>
    <property type="match status" value="1"/>
</dbReference>
<dbReference type="Proteomes" id="UP000182248">
    <property type="component" value="Unassembled WGS sequence"/>
</dbReference>
<dbReference type="InterPro" id="IPR036034">
    <property type="entry name" value="PDZ_sf"/>
</dbReference>
<dbReference type="Gene3D" id="3.90.226.10">
    <property type="entry name" value="2-enoyl-CoA Hydratase, Chain A, domain 1"/>
    <property type="match status" value="1"/>
</dbReference>
<dbReference type="Gene3D" id="3.30.750.170">
    <property type="match status" value="1"/>
</dbReference>
<dbReference type="Pfam" id="PF03572">
    <property type="entry name" value="Peptidase_S41"/>
    <property type="match status" value="1"/>
</dbReference>
<dbReference type="InterPro" id="IPR005151">
    <property type="entry name" value="Tail-specific_protease"/>
</dbReference>
<dbReference type="PANTHER" id="PTHR32060">
    <property type="entry name" value="TAIL-SPECIFIC PROTEASE"/>
    <property type="match status" value="1"/>
</dbReference>
<dbReference type="InterPro" id="IPR001478">
    <property type="entry name" value="PDZ"/>
</dbReference>
<dbReference type="Gene3D" id="2.30.42.10">
    <property type="match status" value="1"/>
</dbReference>
<gene>
    <name evidence="3" type="ORF">SAMN02927921_02349</name>
</gene>
<name>A0A1K1Q959_9FLAO</name>
<dbReference type="Pfam" id="PF18294">
    <property type="entry name" value="Pept_S41_N"/>
    <property type="match status" value="1"/>
</dbReference>
<dbReference type="GO" id="GO:0004175">
    <property type="term" value="F:endopeptidase activity"/>
    <property type="evidence" value="ECO:0007669"/>
    <property type="project" value="TreeGrafter"/>
</dbReference>
<dbReference type="SUPFAM" id="SSF52096">
    <property type="entry name" value="ClpP/crotonase"/>
    <property type="match status" value="1"/>
</dbReference>
<dbReference type="GO" id="GO:0030288">
    <property type="term" value="C:outer membrane-bounded periplasmic space"/>
    <property type="evidence" value="ECO:0007669"/>
    <property type="project" value="TreeGrafter"/>
</dbReference>
<dbReference type="PANTHER" id="PTHR32060:SF30">
    <property type="entry name" value="CARBOXY-TERMINAL PROCESSING PROTEASE CTPA"/>
    <property type="match status" value="1"/>
</dbReference>
<dbReference type="SMART" id="SM00245">
    <property type="entry name" value="TSPc"/>
    <property type="match status" value="1"/>
</dbReference>
<dbReference type="InterPro" id="IPR041613">
    <property type="entry name" value="Pept_S41_N"/>
</dbReference>
<evidence type="ECO:0000259" key="2">
    <source>
        <dbReference type="SMART" id="SM00245"/>
    </source>
</evidence>
<evidence type="ECO:0000313" key="3">
    <source>
        <dbReference type="EMBL" id="SFW56455.1"/>
    </source>
</evidence>
<keyword evidence="4" id="KW-1185">Reference proteome</keyword>
<keyword evidence="3" id="KW-0645">Protease</keyword>
<keyword evidence="3" id="KW-0378">Hydrolase</keyword>
<dbReference type="AlphaFoldDB" id="A0A1K1Q959"/>
<dbReference type="EMBL" id="FPJE01000012">
    <property type="protein sequence ID" value="SFW56455.1"/>
    <property type="molecule type" value="Genomic_DNA"/>
</dbReference>
<accession>A0A1K1Q959</accession>
<dbReference type="OrthoDB" id="7168509at2"/>
<evidence type="ECO:0000259" key="1">
    <source>
        <dbReference type="SMART" id="SM00228"/>
    </source>
</evidence>
<dbReference type="RefSeq" id="WP_072317570.1">
    <property type="nucleotide sequence ID" value="NZ_FPJE01000012.1"/>
</dbReference>
<organism evidence="3 4">
    <name type="scientific">Sinomicrobium oceani</name>
    <dbReference type="NCBI Taxonomy" id="1150368"/>
    <lineage>
        <taxon>Bacteria</taxon>
        <taxon>Pseudomonadati</taxon>
        <taxon>Bacteroidota</taxon>
        <taxon>Flavobacteriia</taxon>
        <taxon>Flavobacteriales</taxon>
        <taxon>Flavobacteriaceae</taxon>
        <taxon>Sinomicrobium</taxon>
    </lineage>
</organism>
<dbReference type="GO" id="GO:0006508">
    <property type="term" value="P:proteolysis"/>
    <property type="evidence" value="ECO:0007669"/>
    <property type="project" value="UniProtKB-KW"/>
</dbReference>
<protein>
    <submittedName>
        <fullName evidence="3">C-terminal processing protease CtpA/Prc, contains a PDZ domain</fullName>
    </submittedName>
</protein>
<feature type="domain" description="PDZ" evidence="1">
    <location>
        <begin position="113"/>
        <end position="188"/>
    </location>
</feature>
<proteinExistence type="predicted"/>
<reference evidence="3 4" key="1">
    <citation type="submission" date="2016-11" db="EMBL/GenBank/DDBJ databases">
        <authorList>
            <person name="Jaros S."/>
            <person name="Januszkiewicz K."/>
            <person name="Wedrychowicz H."/>
        </authorList>
    </citation>
    <scope>NUCLEOTIDE SEQUENCE [LARGE SCALE GENOMIC DNA]</scope>
    <source>
        <strain evidence="3 4">CGMCC 1.12145</strain>
    </source>
</reference>
<dbReference type="SMART" id="SM00228">
    <property type="entry name" value="PDZ"/>
    <property type="match status" value="1"/>
</dbReference>
<sequence>MKKLFYLFVSGVLLWSCSDKDDDAFVPDPSEDLEIHDFVWKGMNTWYFWQEEVNDLGDDRFASSEEYEDFLNNYATPEGLFDHLIYEDGTVDRFSWIVDDYEVLLSSFRGESDSFGFEIGGLVQVNDANDVILYVGYVVPDSPADDAGMSRGDIVYKFDNVALNTSNYQVVNNFYSNESIRLEFATVSNGIITPTGKSSTLNLRSVQENPVHFSEVLNYGGRKIGYLVYHAFRNTYNKELNDVFEDFKNSGIEELVLDLRYNGGGSVSTSAYLASMIYGDAAAEKEVFATLAYNSKNPREGGSYPFFDKADTYDKSTGKNNGTITINRLNSLTRVYVLTSGDTASASEMIINGLKPFMEVIVIGETTYGKNVGSQTLFDSSDFGTRNINPNHKYAMQPITFKIYNKNGESDYTHGFDPDILVEEYHSYENIRAFGDTEESLLSAALNDISGFSARSMVSPSETDIKALKGLKEQRFSKEMYIVPGEIQP</sequence>
<dbReference type="GO" id="GO:0007165">
    <property type="term" value="P:signal transduction"/>
    <property type="evidence" value="ECO:0007669"/>
    <property type="project" value="TreeGrafter"/>
</dbReference>
<evidence type="ECO:0000313" key="4">
    <source>
        <dbReference type="Proteomes" id="UP000182248"/>
    </source>
</evidence>
<dbReference type="STRING" id="1150368.SAMN02927921_02349"/>
<dbReference type="InterPro" id="IPR029045">
    <property type="entry name" value="ClpP/crotonase-like_dom_sf"/>
</dbReference>